<dbReference type="InterPro" id="IPR046338">
    <property type="entry name" value="GAIN_dom_sf"/>
</dbReference>
<protein>
    <recommendedName>
        <fullName evidence="7">GAIN-B domain-containing protein</fullName>
    </recommendedName>
</protein>
<feature type="domain" description="GAIN-B" evidence="7">
    <location>
        <begin position="28"/>
        <end position="187"/>
    </location>
</feature>
<evidence type="ECO:0000256" key="3">
    <source>
        <dbReference type="ARBA" id="ARBA00022989"/>
    </source>
</evidence>
<keyword evidence="9" id="KW-1185">Reference proteome</keyword>
<organism evidence="8 9">
    <name type="scientific">Araneus ventricosus</name>
    <name type="common">Orbweaver spider</name>
    <name type="synonym">Epeira ventricosa</name>
    <dbReference type="NCBI Taxonomy" id="182803"/>
    <lineage>
        <taxon>Eukaryota</taxon>
        <taxon>Metazoa</taxon>
        <taxon>Ecdysozoa</taxon>
        <taxon>Arthropoda</taxon>
        <taxon>Chelicerata</taxon>
        <taxon>Arachnida</taxon>
        <taxon>Araneae</taxon>
        <taxon>Araneomorphae</taxon>
        <taxon>Entelegynae</taxon>
        <taxon>Araneoidea</taxon>
        <taxon>Araneidae</taxon>
        <taxon>Araneus</taxon>
    </lineage>
</organism>
<keyword evidence="3 6" id="KW-1133">Transmembrane helix</keyword>
<evidence type="ECO:0000256" key="1">
    <source>
        <dbReference type="ARBA" id="ARBA00004370"/>
    </source>
</evidence>
<evidence type="ECO:0000256" key="4">
    <source>
        <dbReference type="ARBA" id="ARBA00023136"/>
    </source>
</evidence>
<keyword evidence="5" id="KW-1015">Disulfide bond</keyword>
<accession>A0A4Y2H4I1</accession>
<dbReference type="Gene3D" id="2.60.220.50">
    <property type="match status" value="1"/>
</dbReference>
<evidence type="ECO:0000313" key="8">
    <source>
        <dbReference type="EMBL" id="GBM61202.1"/>
    </source>
</evidence>
<dbReference type="PANTHER" id="PTHR45692:SF1">
    <property type="entry name" value="G-PROTEIN COUPLED RECEPTORS FAMILY 2 PROFILE 2 DOMAIN-CONTAINING PROTEIN"/>
    <property type="match status" value="1"/>
</dbReference>
<name>A0A4Y2H4I1_ARAVE</name>
<dbReference type="AlphaFoldDB" id="A0A4Y2H4I1"/>
<feature type="transmembrane region" description="Helical" evidence="6">
    <location>
        <begin position="200"/>
        <end position="223"/>
    </location>
</feature>
<evidence type="ECO:0000256" key="2">
    <source>
        <dbReference type="ARBA" id="ARBA00022692"/>
    </source>
</evidence>
<keyword evidence="2 6" id="KW-0812">Transmembrane</keyword>
<evidence type="ECO:0000256" key="6">
    <source>
        <dbReference type="SAM" id="Phobius"/>
    </source>
</evidence>
<dbReference type="InterPro" id="IPR000203">
    <property type="entry name" value="GPS"/>
</dbReference>
<comment type="subcellular location">
    <subcellularLocation>
        <location evidence="1">Membrane</location>
    </subcellularLocation>
</comment>
<gene>
    <name evidence="8" type="ORF">AVEN_241584_1</name>
</gene>
<dbReference type="EMBL" id="BGPR01001756">
    <property type="protein sequence ID" value="GBM61202.1"/>
    <property type="molecule type" value="Genomic_DNA"/>
</dbReference>
<evidence type="ECO:0000259" key="7">
    <source>
        <dbReference type="PROSITE" id="PS50221"/>
    </source>
</evidence>
<dbReference type="Proteomes" id="UP000499080">
    <property type="component" value="Unassembled WGS sequence"/>
</dbReference>
<reference evidence="8 9" key="1">
    <citation type="journal article" date="2019" name="Sci. Rep.">
        <title>Orb-weaving spider Araneus ventricosus genome elucidates the spidroin gene catalogue.</title>
        <authorList>
            <person name="Kono N."/>
            <person name="Nakamura H."/>
            <person name="Ohtoshi R."/>
            <person name="Moran D.A.P."/>
            <person name="Shinohara A."/>
            <person name="Yoshida Y."/>
            <person name="Fujiwara M."/>
            <person name="Mori M."/>
            <person name="Tomita M."/>
            <person name="Arakawa K."/>
        </authorList>
    </citation>
    <scope>NUCLEOTIDE SEQUENCE [LARGE SCALE GENOMIC DNA]</scope>
</reference>
<keyword evidence="4 6" id="KW-0472">Membrane</keyword>
<dbReference type="Pfam" id="PF01825">
    <property type="entry name" value="GPS"/>
    <property type="match status" value="1"/>
</dbReference>
<sequence length="224" mass="24394">MNVETNERAVKVAGNNIAVSVLPLVPRGGVLTSWGSNVTVLLNDSDRDAEEWLDGLGSFEAAVLLPVSVLAEKRRSNRTDMAIFVRRDPQLLENAEVISPVIDVVVGTEPVYDVDPSLHMVFNVTEMSSREMKSNWGCASWDGTLHDNVGGWSYKGCVSVLIDPTHVRCYCNHLTSFAVILEINPSSGETPKVHRAAMSVITYVGCSLSIFGLGIVILTFAIFK</sequence>
<dbReference type="GO" id="GO:0016020">
    <property type="term" value="C:membrane"/>
    <property type="evidence" value="ECO:0007669"/>
    <property type="project" value="UniProtKB-SubCell"/>
</dbReference>
<comment type="caution">
    <text evidence="8">The sequence shown here is derived from an EMBL/GenBank/DDBJ whole genome shotgun (WGS) entry which is preliminary data.</text>
</comment>
<proteinExistence type="predicted"/>
<dbReference type="PANTHER" id="PTHR45692">
    <property type="entry name" value="G_PROTEIN_RECEP_F2_4 DOMAIN-CONTAINING PROTEIN"/>
    <property type="match status" value="1"/>
</dbReference>
<dbReference type="InterPro" id="IPR057244">
    <property type="entry name" value="GAIN_B"/>
</dbReference>
<dbReference type="PROSITE" id="PS50221">
    <property type="entry name" value="GAIN_B"/>
    <property type="match status" value="1"/>
</dbReference>
<dbReference type="SMART" id="SM00303">
    <property type="entry name" value="GPS"/>
    <property type="match status" value="1"/>
</dbReference>
<evidence type="ECO:0000256" key="5">
    <source>
        <dbReference type="ARBA" id="ARBA00023157"/>
    </source>
</evidence>
<dbReference type="OrthoDB" id="6487061at2759"/>
<dbReference type="Gene3D" id="1.20.1070.10">
    <property type="entry name" value="Rhodopsin 7-helix transmembrane proteins"/>
    <property type="match status" value="1"/>
</dbReference>
<evidence type="ECO:0000313" key="9">
    <source>
        <dbReference type="Proteomes" id="UP000499080"/>
    </source>
</evidence>